<evidence type="ECO:0000256" key="1">
    <source>
        <dbReference type="ARBA" id="ARBA00006249"/>
    </source>
</evidence>
<keyword evidence="6" id="KW-0106">Calcium</keyword>
<keyword evidence="10" id="KW-1185">Reference proteome</keyword>
<dbReference type="EMBL" id="FJUY01000003">
    <property type="protein sequence ID" value="CZT17102.1"/>
    <property type="molecule type" value="Genomic_DNA"/>
</dbReference>
<evidence type="ECO:0000256" key="5">
    <source>
        <dbReference type="ARBA" id="ARBA00022801"/>
    </source>
</evidence>
<evidence type="ECO:0000256" key="3">
    <source>
        <dbReference type="ARBA" id="ARBA00022723"/>
    </source>
</evidence>
<dbReference type="PANTHER" id="PTHR33938">
    <property type="entry name" value="FERULOYL ESTERASE B-RELATED"/>
    <property type="match status" value="1"/>
</dbReference>
<keyword evidence="3" id="KW-0479">Metal-binding</keyword>
<sequence length="434" mass="47810">MAAGVGYGFATMSTDTGHNSVSSDGSWAYQAPEKVADWGYRAMHGSTVLAKEITEIYYNCKPKYNYFSGCSTGGRQGLKEVEMYPEDFDGVLAGAPAWWTSHLQPWTNKVALYNLPNTTSSHIPSALFPAIAAEVLRQCDPADGVVDNIISSPKTCDFFAEALLCPPGVVNQTAQGCLTAPQLDTLQMIHSAYVETNQTFVFPRLEIGSEAQWDALLGSSQPNGLGVDYVRYFLGILDWDFYKFSYDIVELADAVQPGNATADNFDISPFRTRGGKLLQYHGQADGLIPTGSSEYYYKQVYKTLGTQGLELDSWYRFFLVPGMNHCQGTPAAVKAPWYFAGGNQAAQLGTATSGVPGFRDADHDAMLALMQWTETNRAPERIIATTWTNDTLHDEVFRQRPLCPYPRIAKYDGLSDPNKADSWTCKDPFGLQTQ</sequence>
<accession>A0A2D3UMZ4</accession>
<keyword evidence="2" id="KW-0719">Serine esterase</keyword>
<dbReference type="GO" id="GO:0046872">
    <property type="term" value="F:metal ion binding"/>
    <property type="evidence" value="ECO:0007669"/>
    <property type="project" value="UniProtKB-KW"/>
</dbReference>
<dbReference type="OrthoDB" id="3039123at2759"/>
<dbReference type="InterPro" id="IPR029058">
    <property type="entry name" value="AB_hydrolase_fold"/>
</dbReference>
<evidence type="ECO:0000313" key="10">
    <source>
        <dbReference type="Proteomes" id="UP000225277"/>
    </source>
</evidence>
<dbReference type="AlphaFoldDB" id="A0A2D3UMZ4"/>
<evidence type="ECO:0000256" key="8">
    <source>
        <dbReference type="RuleBase" id="RU361238"/>
    </source>
</evidence>
<dbReference type="InterPro" id="IPR011118">
    <property type="entry name" value="Tannase/feruloyl_esterase"/>
</dbReference>
<gene>
    <name evidence="9" type="ORF">RCC_02934</name>
</gene>
<evidence type="ECO:0000256" key="2">
    <source>
        <dbReference type="ARBA" id="ARBA00022487"/>
    </source>
</evidence>
<organism evidence="9 10">
    <name type="scientific">Ramularia collo-cygni</name>
    <dbReference type="NCBI Taxonomy" id="112498"/>
    <lineage>
        <taxon>Eukaryota</taxon>
        <taxon>Fungi</taxon>
        <taxon>Dikarya</taxon>
        <taxon>Ascomycota</taxon>
        <taxon>Pezizomycotina</taxon>
        <taxon>Dothideomycetes</taxon>
        <taxon>Dothideomycetidae</taxon>
        <taxon>Mycosphaerellales</taxon>
        <taxon>Mycosphaerellaceae</taxon>
        <taxon>Ramularia</taxon>
    </lineage>
</organism>
<evidence type="ECO:0000256" key="7">
    <source>
        <dbReference type="ARBA" id="ARBA00023157"/>
    </source>
</evidence>
<evidence type="ECO:0000256" key="6">
    <source>
        <dbReference type="ARBA" id="ARBA00022837"/>
    </source>
</evidence>
<dbReference type="GO" id="GO:0030600">
    <property type="term" value="F:feruloyl esterase activity"/>
    <property type="evidence" value="ECO:0007669"/>
    <property type="project" value="UniProtKB-ARBA"/>
</dbReference>
<protein>
    <recommendedName>
        <fullName evidence="8">Carboxylic ester hydrolase</fullName>
        <ecNumber evidence="8">3.1.1.-</ecNumber>
    </recommendedName>
</protein>
<dbReference type="Pfam" id="PF07519">
    <property type="entry name" value="Tannase"/>
    <property type="match status" value="2"/>
</dbReference>
<evidence type="ECO:0000313" key="9">
    <source>
        <dbReference type="EMBL" id="CZT17102.1"/>
    </source>
</evidence>
<dbReference type="Proteomes" id="UP000225277">
    <property type="component" value="Unassembled WGS sequence"/>
</dbReference>
<proteinExistence type="inferred from homology"/>
<comment type="similarity">
    <text evidence="1 8">Belongs to the tannase family.</text>
</comment>
<keyword evidence="7" id="KW-1015">Disulfide bond</keyword>
<dbReference type="EC" id="3.1.1.-" evidence="8"/>
<evidence type="ECO:0000256" key="4">
    <source>
        <dbReference type="ARBA" id="ARBA00022729"/>
    </source>
</evidence>
<keyword evidence="5 8" id="KW-0378">Hydrolase</keyword>
<dbReference type="RefSeq" id="XP_023623995.1">
    <property type="nucleotide sequence ID" value="XM_023768227.1"/>
</dbReference>
<dbReference type="GeneID" id="35598145"/>
<keyword evidence="4" id="KW-0732">Signal</keyword>
<name>A0A2D3UMZ4_9PEZI</name>
<reference evidence="9 10" key="1">
    <citation type="submission" date="2016-03" db="EMBL/GenBank/DDBJ databases">
        <authorList>
            <person name="Ploux O."/>
        </authorList>
    </citation>
    <scope>NUCLEOTIDE SEQUENCE [LARGE SCALE GENOMIC DNA]</scope>
    <source>
        <strain evidence="9 10">URUG2</strain>
    </source>
</reference>
<dbReference type="PANTHER" id="PTHR33938:SF2">
    <property type="entry name" value="CARBOXYLIC ESTER HYDROLASE"/>
    <property type="match status" value="1"/>
</dbReference>
<dbReference type="SUPFAM" id="SSF53474">
    <property type="entry name" value="alpha/beta-Hydrolases"/>
    <property type="match status" value="1"/>
</dbReference>